<evidence type="ECO:0000313" key="4">
    <source>
        <dbReference type="Proteomes" id="UP000290287"/>
    </source>
</evidence>
<dbReference type="SMART" id="SM00857">
    <property type="entry name" value="Resolvase"/>
    <property type="match status" value="1"/>
</dbReference>
<dbReference type="SUPFAM" id="SSF46689">
    <property type="entry name" value="Homeodomain-like"/>
    <property type="match status" value="1"/>
</dbReference>
<comment type="caution">
    <text evidence="3">The sequence shown here is derived from an EMBL/GenBank/DDBJ whole genome shotgun (WGS) entry which is preliminary data.</text>
</comment>
<gene>
    <name evidence="3" type="ORF">CS022_03025</name>
</gene>
<dbReference type="InterPro" id="IPR036162">
    <property type="entry name" value="Resolvase-like_N_sf"/>
</dbReference>
<dbReference type="Pfam" id="PF13384">
    <property type="entry name" value="HTH_23"/>
    <property type="match status" value="1"/>
</dbReference>
<accession>A0A4Q0YTK6</accession>
<comment type="similarity">
    <text evidence="1">Belongs to the site-specific recombinase resolvase family.</text>
</comment>
<evidence type="ECO:0000256" key="1">
    <source>
        <dbReference type="ARBA" id="ARBA00009913"/>
    </source>
</evidence>
<dbReference type="Gene3D" id="3.40.50.1390">
    <property type="entry name" value="Resolvase, N-terminal catalytic domain"/>
    <property type="match status" value="1"/>
</dbReference>
<dbReference type="Pfam" id="PF00239">
    <property type="entry name" value="Resolvase"/>
    <property type="match status" value="1"/>
</dbReference>
<dbReference type="CDD" id="cd00569">
    <property type="entry name" value="HTH_Hin_like"/>
    <property type="match status" value="1"/>
</dbReference>
<dbReference type="Gene3D" id="1.10.10.60">
    <property type="entry name" value="Homeodomain-like"/>
    <property type="match status" value="1"/>
</dbReference>
<sequence>MKIGYARVASKWYQTELQVAKLESLGCDKIWKAHNHQNLTADQEFSEFLVHIRKGDTVVATSLLAVAETKSDLLSLLNKIEIKGAYFLSIEEPWCDTTPGNAITLKSILQGVIDFELAVAELKQTSDISYTARAVGVAVGRPSKLDEEMKLEAISLLKAGKTAAEIGRLLGVSRSTISRLKRDFALDRE</sequence>
<reference evidence="3 4" key="1">
    <citation type="submission" date="2017-10" db="EMBL/GenBank/DDBJ databases">
        <title>Nyctiphanis sp. nov., isolated from the stomach of the euphausiid Nyctiphanes simplex (Hansen, 1911) in the Gulf of California.</title>
        <authorList>
            <person name="Gomez-Gil B."/>
            <person name="Aguilar-Mendez M."/>
            <person name="Lopez-Cortes A."/>
            <person name="Gomez-Gutierrez J."/>
            <person name="Roque A."/>
            <person name="Lang E."/>
            <person name="Gonzalez-Castillo A."/>
        </authorList>
    </citation>
    <scope>NUCLEOTIDE SEQUENCE [LARGE SCALE GENOMIC DNA]</scope>
    <source>
        <strain evidence="3 4">CAIM 600</strain>
    </source>
</reference>
<proteinExistence type="inferred from homology"/>
<dbReference type="SUPFAM" id="SSF53041">
    <property type="entry name" value="Resolvase-like"/>
    <property type="match status" value="1"/>
</dbReference>
<name>A0A4Q0YTK6_9GAMM</name>
<dbReference type="Proteomes" id="UP000290287">
    <property type="component" value="Unassembled WGS sequence"/>
</dbReference>
<dbReference type="OrthoDB" id="9797501at2"/>
<dbReference type="InterPro" id="IPR006119">
    <property type="entry name" value="Resolv_N"/>
</dbReference>
<feature type="domain" description="Resolvase/invertase-type recombinase catalytic" evidence="2">
    <location>
        <begin position="1"/>
        <end position="136"/>
    </location>
</feature>
<dbReference type="GO" id="GO:0003677">
    <property type="term" value="F:DNA binding"/>
    <property type="evidence" value="ECO:0007669"/>
    <property type="project" value="InterPro"/>
</dbReference>
<keyword evidence="4" id="KW-1185">Reference proteome</keyword>
<dbReference type="GO" id="GO:0000150">
    <property type="term" value="F:DNA strand exchange activity"/>
    <property type="evidence" value="ECO:0007669"/>
    <property type="project" value="InterPro"/>
</dbReference>
<dbReference type="AlphaFoldDB" id="A0A4Q0YTK6"/>
<dbReference type="PROSITE" id="PS51736">
    <property type="entry name" value="RECOMBINASES_3"/>
    <property type="match status" value="1"/>
</dbReference>
<dbReference type="EMBL" id="PEIB01000002">
    <property type="protein sequence ID" value="RXJ74560.1"/>
    <property type="molecule type" value="Genomic_DNA"/>
</dbReference>
<organism evidence="3 4">
    <name type="scientific">Veronia nyctiphanis</name>
    <dbReference type="NCBI Taxonomy" id="1278244"/>
    <lineage>
        <taxon>Bacteria</taxon>
        <taxon>Pseudomonadati</taxon>
        <taxon>Pseudomonadota</taxon>
        <taxon>Gammaproteobacteria</taxon>
        <taxon>Vibrionales</taxon>
        <taxon>Vibrionaceae</taxon>
        <taxon>Veronia</taxon>
    </lineage>
</organism>
<evidence type="ECO:0000259" key="2">
    <source>
        <dbReference type="PROSITE" id="PS51736"/>
    </source>
</evidence>
<dbReference type="InterPro" id="IPR009057">
    <property type="entry name" value="Homeodomain-like_sf"/>
</dbReference>
<protein>
    <submittedName>
        <fullName evidence="3">Transposase</fullName>
    </submittedName>
</protein>
<dbReference type="RefSeq" id="WP_129121029.1">
    <property type="nucleotide sequence ID" value="NZ_PEIB01000002.1"/>
</dbReference>
<evidence type="ECO:0000313" key="3">
    <source>
        <dbReference type="EMBL" id="RXJ74560.1"/>
    </source>
</evidence>